<gene>
    <name evidence="1" type="primary">g8263</name>
    <name evidence="1" type="ORF">NpPPO83_00008263</name>
</gene>
<dbReference type="EMBL" id="BSXG01000008">
    <property type="protein sequence ID" value="GME23722.1"/>
    <property type="molecule type" value="Genomic_DNA"/>
</dbReference>
<keyword evidence="2" id="KW-1185">Reference proteome</keyword>
<accession>A0ACB5RT63</accession>
<name>A0ACB5RT63_9PEZI</name>
<evidence type="ECO:0000313" key="2">
    <source>
        <dbReference type="Proteomes" id="UP001165186"/>
    </source>
</evidence>
<proteinExistence type="predicted"/>
<sequence>MDSSIGFNAAIRMIKADHVEQKPDRDIIQPLATTSLPPQTPESSVGRDAQDPVFLPPLELASACSQRYFDDLHCLYWLFSTEQFHERVHETYMTGGVIASASWLCCLYSIFAIGSAGVEVPGQKTTAEYLVMAKTLVPQVHDEADVDSVRALCLLALAHQVECYTNAAYLYIGTAVRTAYSLGLHVEKAPPSRGRLEREQNRRIWWTLYLLDYEIAHRYGNPCAVVEEMHDIQVQMPSEQILGPGPNTPMGFLAAASSLCTLSRRIRSSLHAHPPPARHPPPTVSLATIRALLSSLRAWLAALPPHLRQLAHAAPSHRRAVGVLHLTYWSNVVLVTRPFVLHSALRRRAATQTPPRDFADLADACVDAAGEALGVARAMAATRCLSSLVNFDCSCLLELVQIFRLVLVLGGREGKDGDGDDGGAAAARDAIAECLAIMRGMEAVGWTAQALPELTVQLRECAVLNAGAEEEVVGGGGVAAAAAWVGGSASVADGMEVEDTLGAFFGDVLGEGAAGAGAFGDSYNSLLFLEIDFT</sequence>
<dbReference type="Proteomes" id="UP001165186">
    <property type="component" value="Unassembled WGS sequence"/>
</dbReference>
<protein>
    <submittedName>
        <fullName evidence="1">Transcription factor</fullName>
    </submittedName>
</protein>
<comment type="caution">
    <text evidence="1">The sequence shown here is derived from an EMBL/GenBank/DDBJ whole genome shotgun (WGS) entry which is preliminary data.</text>
</comment>
<evidence type="ECO:0000313" key="1">
    <source>
        <dbReference type="EMBL" id="GME23722.1"/>
    </source>
</evidence>
<organism evidence="1 2">
    <name type="scientific">Neofusicoccum parvum</name>
    <dbReference type="NCBI Taxonomy" id="310453"/>
    <lineage>
        <taxon>Eukaryota</taxon>
        <taxon>Fungi</taxon>
        <taxon>Dikarya</taxon>
        <taxon>Ascomycota</taxon>
        <taxon>Pezizomycotina</taxon>
        <taxon>Dothideomycetes</taxon>
        <taxon>Dothideomycetes incertae sedis</taxon>
        <taxon>Botryosphaeriales</taxon>
        <taxon>Botryosphaeriaceae</taxon>
        <taxon>Neofusicoccum</taxon>
    </lineage>
</organism>
<reference evidence="1" key="1">
    <citation type="submission" date="2024-09" db="EMBL/GenBank/DDBJ databases">
        <title>Draft Genome Sequences of Neofusicoccum parvum.</title>
        <authorList>
            <person name="Ashida A."/>
            <person name="Camagna M."/>
            <person name="Tanaka A."/>
            <person name="Takemoto D."/>
        </authorList>
    </citation>
    <scope>NUCLEOTIDE SEQUENCE</scope>
    <source>
        <strain evidence="1">PPO83</strain>
    </source>
</reference>